<feature type="signal peptide" evidence="5">
    <location>
        <begin position="1"/>
        <end position="35"/>
    </location>
</feature>
<dbReference type="Pfam" id="PF13432">
    <property type="entry name" value="TPR_16"/>
    <property type="match status" value="1"/>
</dbReference>
<feature type="repeat" description="TPR" evidence="3">
    <location>
        <begin position="112"/>
        <end position="145"/>
    </location>
</feature>
<keyword evidence="5" id="KW-0732">Signal</keyword>
<name>A0A9W7NI22_9PROT</name>
<protein>
    <recommendedName>
        <fullName evidence="8">Tetratricopeptide repeat protein</fullName>
    </recommendedName>
</protein>
<dbReference type="PANTHER" id="PTHR44858">
    <property type="entry name" value="TETRATRICOPEPTIDE REPEAT PROTEIN 6"/>
    <property type="match status" value="1"/>
</dbReference>
<keyword evidence="7" id="KW-1185">Reference proteome</keyword>
<evidence type="ECO:0000256" key="1">
    <source>
        <dbReference type="ARBA" id="ARBA00022737"/>
    </source>
</evidence>
<evidence type="ECO:0000256" key="3">
    <source>
        <dbReference type="PROSITE-ProRule" id="PRU00339"/>
    </source>
</evidence>
<dbReference type="PANTHER" id="PTHR44858:SF1">
    <property type="entry name" value="UDP-N-ACETYLGLUCOSAMINE--PEPTIDE N-ACETYLGLUCOSAMINYLTRANSFERASE SPINDLY-RELATED"/>
    <property type="match status" value="1"/>
</dbReference>
<comment type="caution">
    <text evidence="6">The sequence shown here is derived from an EMBL/GenBank/DDBJ whole genome shotgun (WGS) entry which is preliminary data.</text>
</comment>
<feature type="chain" id="PRO_5040838116" description="Tetratricopeptide repeat protein" evidence="5">
    <location>
        <begin position="36"/>
        <end position="285"/>
    </location>
</feature>
<gene>
    <name evidence="6" type="ORF">DS843_17345</name>
</gene>
<dbReference type="GO" id="GO:0009279">
    <property type="term" value="C:cell outer membrane"/>
    <property type="evidence" value="ECO:0007669"/>
    <property type="project" value="TreeGrafter"/>
</dbReference>
<accession>A0A9W7NI22</accession>
<organism evidence="6 7">
    <name type="scientific">Roseomonas genomospecies 6</name>
    <dbReference type="NCBI Taxonomy" id="214106"/>
    <lineage>
        <taxon>Bacteria</taxon>
        <taxon>Pseudomonadati</taxon>
        <taxon>Pseudomonadota</taxon>
        <taxon>Alphaproteobacteria</taxon>
        <taxon>Acetobacterales</taxon>
        <taxon>Roseomonadaceae</taxon>
        <taxon>Roseomonas</taxon>
    </lineage>
</organism>
<dbReference type="Gene3D" id="1.25.40.10">
    <property type="entry name" value="Tetratricopeptide repeat domain"/>
    <property type="match status" value="2"/>
</dbReference>
<dbReference type="InterPro" id="IPR050498">
    <property type="entry name" value="Ycf3"/>
</dbReference>
<evidence type="ECO:0000313" key="6">
    <source>
        <dbReference type="EMBL" id="KAA0679270.1"/>
    </source>
</evidence>
<sequence>MTECKAAMNRRNAYLIAAALALLATGTAFSIPASAAPAIDHNREFQACLTLAEKRPAEALESAQTWLNRGGGDHARLCQALALFHKGDFTTAGARLEELAPVLGKDDPKAGASILGRAGWAWLRAGDNARAERAYSRALALQPDDVDLLIDRAIARAEAERFWDAVADLDAALKKDPRRPEAYLYRAAAHKALANDRQAVADIDRALELRPGDPDALLLRANIKAQAGNLAGAREDWGQIVRNAPDSGAAKTAQANLDRSARAPAPAAKGDAKGEAKGAAAPAKP</sequence>
<keyword evidence="2 3" id="KW-0802">TPR repeat</keyword>
<evidence type="ECO:0000313" key="7">
    <source>
        <dbReference type="Proteomes" id="UP000480854"/>
    </source>
</evidence>
<evidence type="ECO:0000256" key="2">
    <source>
        <dbReference type="ARBA" id="ARBA00022803"/>
    </source>
</evidence>
<evidence type="ECO:0008006" key="8">
    <source>
        <dbReference type="Google" id="ProtNLM"/>
    </source>
</evidence>
<dbReference type="SMART" id="SM00028">
    <property type="entry name" value="TPR"/>
    <property type="match status" value="4"/>
</dbReference>
<dbReference type="InterPro" id="IPR019734">
    <property type="entry name" value="TPR_rpt"/>
</dbReference>
<evidence type="ECO:0000256" key="4">
    <source>
        <dbReference type="SAM" id="MobiDB-lite"/>
    </source>
</evidence>
<dbReference type="Pfam" id="PF13371">
    <property type="entry name" value="TPR_9"/>
    <property type="match status" value="1"/>
</dbReference>
<keyword evidence="1" id="KW-0677">Repeat</keyword>
<feature type="region of interest" description="Disordered" evidence="4">
    <location>
        <begin position="244"/>
        <end position="285"/>
    </location>
</feature>
<dbReference type="EMBL" id="QOKW01000013">
    <property type="protein sequence ID" value="KAA0679270.1"/>
    <property type="molecule type" value="Genomic_DNA"/>
</dbReference>
<proteinExistence type="predicted"/>
<reference evidence="6 7" key="1">
    <citation type="submission" date="2018-07" db="EMBL/GenBank/DDBJ databases">
        <title>Genome sequence of Azospirillum sp. ATCC 49961.</title>
        <authorList>
            <person name="Sant'Anna F.H."/>
            <person name="Baldani J.I."/>
            <person name="Zilli J.E."/>
            <person name="Reis V.M."/>
            <person name="Hartmann A."/>
            <person name="Cruz L."/>
            <person name="de Souza E.M."/>
            <person name="de Oliveira Pedrosa F."/>
            <person name="Passaglia L.M.P."/>
        </authorList>
    </citation>
    <scope>NUCLEOTIDE SEQUENCE [LARGE SCALE GENOMIC DNA]</scope>
    <source>
        <strain evidence="6 7">ATCC 49961</strain>
    </source>
</reference>
<dbReference type="Proteomes" id="UP000480854">
    <property type="component" value="Unassembled WGS sequence"/>
</dbReference>
<dbReference type="PROSITE" id="PS50005">
    <property type="entry name" value="TPR"/>
    <property type="match status" value="2"/>
</dbReference>
<evidence type="ECO:0000256" key="5">
    <source>
        <dbReference type="SAM" id="SignalP"/>
    </source>
</evidence>
<dbReference type="SUPFAM" id="SSF48452">
    <property type="entry name" value="TPR-like"/>
    <property type="match status" value="1"/>
</dbReference>
<feature type="repeat" description="TPR" evidence="3">
    <location>
        <begin position="180"/>
        <end position="213"/>
    </location>
</feature>
<dbReference type="GO" id="GO:0046813">
    <property type="term" value="P:receptor-mediated virion attachment to host cell"/>
    <property type="evidence" value="ECO:0007669"/>
    <property type="project" value="TreeGrafter"/>
</dbReference>
<dbReference type="AlphaFoldDB" id="A0A9W7NI22"/>
<dbReference type="OrthoDB" id="8480494at2"/>
<dbReference type="InterPro" id="IPR011990">
    <property type="entry name" value="TPR-like_helical_dom_sf"/>
</dbReference>